<dbReference type="SUPFAM" id="SSF52172">
    <property type="entry name" value="CheY-like"/>
    <property type="match status" value="1"/>
</dbReference>
<evidence type="ECO:0000313" key="10">
    <source>
        <dbReference type="Proteomes" id="UP000468717"/>
    </source>
</evidence>
<evidence type="ECO:0000256" key="3">
    <source>
        <dbReference type="ARBA" id="ARBA00023015"/>
    </source>
</evidence>
<name>A0A6I1ICV0_9BURK</name>
<dbReference type="PANTHER" id="PTHR48111:SF1">
    <property type="entry name" value="TWO-COMPONENT RESPONSE REGULATOR ORR33"/>
    <property type="match status" value="1"/>
</dbReference>
<evidence type="ECO:0000313" key="9">
    <source>
        <dbReference type="EMBL" id="KAB8065237.1"/>
    </source>
</evidence>
<evidence type="ECO:0000256" key="5">
    <source>
        <dbReference type="ARBA" id="ARBA00023163"/>
    </source>
</evidence>
<feature type="domain" description="Response regulatory" evidence="7">
    <location>
        <begin position="37"/>
        <end position="153"/>
    </location>
</feature>
<dbReference type="InterPro" id="IPR001789">
    <property type="entry name" value="Sig_transdc_resp-reg_receiver"/>
</dbReference>
<dbReference type="Gene3D" id="3.30.450.20">
    <property type="entry name" value="PAS domain"/>
    <property type="match status" value="1"/>
</dbReference>
<dbReference type="GO" id="GO:0000976">
    <property type="term" value="F:transcription cis-regulatory region binding"/>
    <property type="evidence" value="ECO:0007669"/>
    <property type="project" value="TreeGrafter"/>
</dbReference>
<organism evidence="9 10">
    <name type="scientific">Janthinobacterium violaceinigrum</name>
    <dbReference type="NCBI Taxonomy" id="2654252"/>
    <lineage>
        <taxon>Bacteria</taxon>
        <taxon>Pseudomonadati</taxon>
        <taxon>Pseudomonadota</taxon>
        <taxon>Betaproteobacteria</taxon>
        <taxon>Burkholderiales</taxon>
        <taxon>Oxalobacteraceae</taxon>
        <taxon>Janthinobacterium</taxon>
    </lineage>
</organism>
<dbReference type="GO" id="GO:0006355">
    <property type="term" value="P:regulation of DNA-templated transcription"/>
    <property type="evidence" value="ECO:0007669"/>
    <property type="project" value="TreeGrafter"/>
</dbReference>
<dbReference type="Proteomes" id="UP000468717">
    <property type="component" value="Unassembled WGS sequence"/>
</dbReference>
<dbReference type="Pfam" id="PF00072">
    <property type="entry name" value="Response_reg"/>
    <property type="match status" value="1"/>
</dbReference>
<evidence type="ECO:0000256" key="6">
    <source>
        <dbReference type="PROSITE-ProRule" id="PRU00169"/>
    </source>
</evidence>
<reference evidence="9 10" key="1">
    <citation type="submission" date="2019-10" db="EMBL/GenBank/DDBJ databases">
        <title>Three novel species isolated from a subtropical stream in China.</title>
        <authorList>
            <person name="Lu H."/>
        </authorList>
    </citation>
    <scope>NUCLEOTIDE SEQUENCE [LARGE SCALE GENOMIC DNA]</scope>
    <source>
        <strain evidence="9 10">FT13W</strain>
    </source>
</reference>
<comment type="caution">
    <text evidence="6">Lacks conserved residue(s) required for the propagation of feature annotation.</text>
</comment>
<dbReference type="CDD" id="cd00130">
    <property type="entry name" value="PAS"/>
    <property type="match status" value="1"/>
</dbReference>
<dbReference type="PROSITE" id="PS50112">
    <property type="entry name" value="PAS"/>
    <property type="match status" value="1"/>
</dbReference>
<keyword evidence="3" id="KW-0805">Transcription regulation</keyword>
<dbReference type="SMART" id="SM00448">
    <property type="entry name" value="REC"/>
    <property type="match status" value="1"/>
</dbReference>
<sequence>MALSICRSGQRATPGSTRQVKRNAFMNAPLAPRPCARVLIVDDTPAHQCPLAQLLAAQNYTILLVPSGAAALQFMALNLPDIVLLNVQKPGIDGYALCRHIKAHPRLCAVPVIFICANDRSWDKVQAFTAGAADFVAHPIAAPEVLARLEMQLTLGSLRQQLEQRNLERSAELREATEALHESRELLKTIIDSSTAIIYVKDLDGRYLLANHRCQQLFGGASGASGDMRGLSDEDIFPPEMAQALAGFDRQVIATGIAIECEEVRLHGGMPHTYTSVKSVLRDSNGNIHAVCTIATDITERVREEAILCELNAMLESRLSQRLPEYVPQAP</sequence>
<dbReference type="NCBIfam" id="TIGR00229">
    <property type="entry name" value="sensory_box"/>
    <property type="match status" value="1"/>
</dbReference>
<dbReference type="InterPro" id="IPR035965">
    <property type="entry name" value="PAS-like_dom_sf"/>
</dbReference>
<dbReference type="SUPFAM" id="SSF55785">
    <property type="entry name" value="PYP-like sensor domain (PAS domain)"/>
    <property type="match status" value="1"/>
</dbReference>
<evidence type="ECO:0000259" key="7">
    <source>
        <dbReference type="PROSITE" id="PS50110"/>
    </source>
</evidence>
<dbReference type="InterPro" id="IPR011006">
    <property type="entry name" value="CheY-like_superfamily"/>
</dbReference>
<dbReference type="GO" id="GO:0005829">
    <property type="term" value="C:cytosol"/>
    <property type="evidence" value="ECO:0007669"/>
    <property type="project" value="TreeGrafter"/>
</dbReference>
<dbReference type="InterPro" id="IPR039420">
    <property type="entry name" value="WalR-like"/>
</dbReference>
<dbReference type="EMBL" id="WFLI01000008">
    <property type="protein sequence ID" value="KAB8065237.1"/>
    <property type="molecule type" value="Genomic_DNA"/>
</dbReference>
<feature type="domain" description="PAS" evidence="8">
    <location>
        <begin position="183"/>
        <end position="219"/>
    </location>
</feature>
<keyword evidence="10" id="KW-1185">Reference proteome</keyword>
<accession>A0A6I1ICV0</accession>
<keyword evidence="2" id="KW-0902">Two-component regulatory system</keyword>
<keyword evidence="1" id="KW-0597">Phosphoprotein</keyword>
<dbReference type="PANTHER" id="PTHR48111">
    <property type="entry name" value="REGULATOR OF RPOS"/>
    <property type="match status" value="1"/>
</dbReference>
<keyword evidence="5" id="KW-0804">Transcription</keyword>
<evidence type="ECO:0000256" key="2">
    <source>
        <dbReference type="ARBA" id="ARBA00023012"/>
    </source>
</evidence>
<evidence type="ECO:0000256" key="4">
    <source>
        <dbReference type="ARBA" id="ARBA00023125"/>
    </source>
</evidence>
<dbReference type="Pfam" id="PF08448">
    <property type="entry name" value="PAS_4"/>
    <property type="match status" value="1"/>
</dbReference>
<dbReference type="AlphaFoldDB" id="A0A6I1ICV0"/>
<protein>
    <submittedName>
        <fullName evidence="9">Response regulator</fullName>
    </submittedName>
</protein>
<proteinExistence type="predicted"/>
<evidence type="ECO:0000256" key="1">
    <source>
        <dbReference type="ARBA" id="ARBA00022553"/>
    </source>
</evidence>
<dbReference type="GO" id="GO:0000156">
    <property type="term" value="F:phosphorelay response regulator activity"/>
    <property type="evidence" value="ECO:0007669"/>
    <property type="project" value="TreeGrafter"/>
</dbReference>
<dbReference type="InterPro" id="IPR000014">
    <property type="entry name" value="PAS"/>
</dbReference>
<gene>
    <name evidence="9" type="ORF">GCN75_09540</name>
</gene>
<dbReference type="Gene3D" id="3.40.50.2300">
    <property type="match status" value="1"/>
</dbReference>
<comment type="caution">
    <text evidence="9">The sequence shown here is derived from an EMBL/GenBank/DDBJ whole genome shotgun (WGS) entry which is preliminary data.</text>
</comment>
<dbReference type="InterPro" id="IPR013656">
    <property type="entry name" value="PAS_4"/>
</dbReference>
<dbReference type="PROSITE" id="PS50110">
    <property type="entry name" value="RESPONSE_REGULATORY"/>
    <property type="match status" value="1"/>
</dbReference>
<evidence type="ECO:0000259" key="8">
    <source>
        <dbReference type="PROSITE" id="PS50112"/>
    </source>
</evidence>
<keyword evidence="4" id="KW-0238">DNA-binding</keyword>
<dbReference type="GO" id="GO:0032993">
    <property type="term" value="C:protein-DNA complex"/>
    <property type="evidence" value="ECO:0007669"/>
    <property type="project" value="TreeGrafter"/>
</dbReference>
<dbReference type="SMART" id="SM00091">
    <property type="entry name" value="PAS"/>
    <property type="match status" value="1"/>
</dbReference>